<organism evidence="3 4">
    <name type="scientific">Neptunomonas antarctica</name>
    <dbReference type="NCBI Taxonomy" id="619304"/>
    <lineage>
        <taxon>Bacteria</taxon>
        <taxon>Pseudomonadati</taxon>
        <taxon>Pseudomonadota</taxon>
        <taxon>Gammaproteobacteria</taxon>
        <taxon>Oceanospirillales</taxon>
        <taxon>Oceanospirillaceae</taxon>
        <taxon>Neptunomonas</taxon>
    </lineage>
</organism>
<evidence type="ECO:0000313" key="4">
    <source>
        <dbReference type="Proteomes" id="UP000185999"/>
    </source>
</evidence>
<dbReference type="RefSeq" id="WP_054342084.1">
    <property type="nucleotide sequence ID" value="NZ_FTOE01000009.1"/>
</dbReference>
<proteinExistence type="predicted"/>
<dbReference type="EMBL" id="FTOE01000009">
    <property type="protein sequence ID" value="SIS96213.1"/>
    <property type="molecule type" value="Genomic_DNA"/>
</dbReference>
<evidence type="ECO:0000259" key="2">
    <source>
        <dbReference type="Pfam" id="PF12728"/>
    </source>
</evidence>
<protein>
    <submittedName>
        <fullName evidence="3">DNA binding domain-containing protein, excisionase family</fullName>
    </submittedName>
</protein>
<dbReference type="InterPro" id="IPR041657">
    <property type="entry name" value="HTH_17"/>
</dbReference>
<dbReference type="PANTHER" id="PTHR38431">
    <property type="entry name" value="BLL2305 PROTEIN"/>
    <property type="match status" value="1"/>
</dbReference>
<dbReference type="GO" id="GO:0003677">
    <property type="term" value="F:DNA binding"/>
    <property type="evidence" value="ECO:0007669"/>
    <property type="project" value="InterPro"/>
</dbReference>
<evidence type="ECO:0000259" key="1">
    <source>
        <dbReference type="Pfam" id="PF12727"/>
    </source>
</evidence>
<dbReference type="Pfam" id="PF12728">
    <property type="entry name" value="HTH_17"/>
    <property type="match status" value="1"/>
</dbReference>
<accession>A0A1N7NCT8</accession>
<reference evidence="4" key="1">
    <citation type="submission" date="2017-01" db="EMBL/GenBank/DDBJ databases">
        <authorList>
            <person name="Varghese N."/>
            <person name="Submissions S."/>
        </authorList>
    </citation>
    <scope>NUCLEOTIDE SEQUENCE [LARGE SCALE GENOMIC DNA]</scope>
    <source>
        <strain evidence="4">DSM 22306</strain>
    </source>
</reference>
<dbReference type="STRING" id="619304.SAMN05421760_10919"/>
<sequence length="302" mass="34343">MSELPSAFLTVRELTEYLHLNEKKIYVMAAEGKIPATKLTGKWLFPRVLVDRWLLDSCHGGLLTDRLILAGSDDPLLQAAAIRLTQQLRAQALFSYSVTGTKMGLELLEKGHADACVIHWGRAEESEIRHPALIQQYSQSKNWILVHLFCRSQGLIVRAQDQSRFEDPDVAMHQSTRWVVRQQGSGSQRFLKEWLMSYSYPFERLTVSHTAYSEREMVSMIARGEADIGPGTLSVAKEFGLGFIPVCEENFDLVVPRGVYFRRLLQQLFEYLQGSEGTLLAHRLQGYNLNRSGRLIWNADGE</sequence>
<dbReference type="InterPro" id="IPR010093">
    <property type="entry name" value="SinI_DNA-bd"/>
</dbReference>
<dbReference type="Pfam" id="PF12727">
    <property type="entry name" value="PBP_like"/>
    <property type="match status" value="1"/>
</dbReference>
<gene>
    <name evidence="3" type="ORF">SAMN05421760_10919</name>
</gene>
<name>A0A1N7NCT8_9GAMM</name>
<feature type="domain" description="Helix-turn-helix" evidence="2">
    <location>
        <begin position="8"/>
        <end position="54"/>
    </location>
</feature>
<dbReference type="Proteomes" id="UP000185999">
    <property type="component" value="Unassembled WGS sequence"/>
</dbReference>
<dbReference type="OrthoDB" id="9805928at2"/>
<dbReference type="NCBIfam" id="TIGR01764">
    <property type="entry name" value="excise"/>
    <property type="match status" value="1"/>
</dbReference>
<dbReference type="InterPro" id="IPR024370">
    <property type="entry name" value="PBP_domain"/>
</dbReference>
<dbReference type="SUPFAM" id="SSF53850">
    <property type="entry name" value="Periplasmic binding protein-like II"/>
    <property type="match status" value="1"/>
</dbReference>
<evidence type="ECO:0000313" key="3">
    <source>
        <dbReference type="EMBL" id="SIS96213.1"/>
    </source>
</evidence>
<dbReference type="AlphaFoldDB" id="A0A1N7NCT8"/>
<dbReference type="PANTHER" id="PTHR38431:SF1">
    <property type="entry name" value="BLL2305 PROTEIN"/>
    <property type="match status" value="1"/>
</dbReference>
<keyword evidence="4" id="KW-1185">Reference proteome</keyword>
<feature type="domain" description="PBP" evidence="1">
    <location>
        <begin position="90"/>
        <end position="273"/>
    </location>
</feature>